<dbReference type="EMBL" id="AEDD01000010">
    <property type="protein sequence ID" value="EFM09523.1"/>
    <property type="molecule type" value="Genomic_DNA"/>
</dbReference>
<dbReference type="STRING" id="717606.PaecuDRAFT_3570"/>
<keyword evidence="2" id="KW-1185">Reference proteome</keyword>
<organism evidence="1 2">
    <name type="scientific">Paenibacillus curdlanolyticus YK9</name>
    <dbReference type="NCBI Taxonomy" id="717606"/>
    <lineage>
        <taxon>Bacteria</taxon>
        <taxon>Bacillati</taxon>
        <taxon>Bacillota</taxon>
        <taxon>Bacilli</taxon>
        <taxon>Bacillales</taxon>
        <taxon>Paenibacillaceae</taxon>
        <taxon>Paenibacillus</taxon>
    </lineage>
</organism>
<name>E0ID68_9BACL</name>
<dbReference type="AlphaFoldDB" id="E0ID68"/>
<reference evidence="1 2" key="1">
    <citation type="submission" date="2010-07" db="EMBL/GenBank/DDBJ databases">
        <title>The draft genome of Paenibacillus curdlanolyticus YK9.</title>
        <authorList>
            <consortium name="US DOE Joint Genome Institute (JGI-PGF)"/>
            <person name="Lucas S."/>
            <person name="Copeland A."/>
            <person name="Lapidus A."/>
            <person name="Cheng J.-F."/>
            <person name="Bruce D."/>
            <person name="Goodwin L."/>
            <person name="Pitluck S."/>
            <person name="Land M.L."/>
            <person name="Hauser L."/>
            <person name="Chang Y.-J."/>
            <person name="Jeffries C."/>
            <person name="Anderson I.J."/>
            <person name="Johnson E."/>
            <person name="Loganathan U."/>
            <person name="Mulhopadhyay B."/>
            <person name="Kyrpides N."/>
            <person name="Woyke T.J."/>
        </authorList>
    </citation>
    <scope>NUCLEOTIDE SEQUENCE [LARGE SCALE GENOMIC DNA]</scope>
    <source>
        <strain evidence="1 2">YK9</strain>
    </source>
</reference>
<dbReference type="Proteomes" id="UP000005387">
    <property type="component" value="Unassembled WGS sequence"/>
</dbReference>
<dbReference type="OrthoDB" id="2819873at2"/>
<evidence type="ECO:0000313" key="1">
    <source>
        <dbReference type="EMBL" id="EFM09523.1"/>
    </source>
</evidence>
<gene>
    <name evidence="1" type="ORF">PaecuDRAFT_3570</name>
</gene>
<dbReference type="RefSeq" id="WP_006039558.1">
    <property type="nucleotide sequence ID" value="NZ_AEDD01000010.1"/>
</dbReference>
<sequence>MKNMQSFIDDHKVQILNGKFNLDNSGKQRDFEIKQYRLYIRECYESHLAHHIVQDYKKFRKELDAYLENNTKPLPKPLCPIYYITTLEKECEGVVAYRSNRISNGKVKCKENSEIPVYVGKTVTNMEEPIGRFSDGHSATQMLTDPKYEGLEKRVYTMQVLVDLDIGTELFQDVPIEFIEPFEIVKDAVEFLESILICFTNQRNISTAKEELFNTTHKNTVKYDNYHYSEIVGNLRTKEGYEDIGIYIYDTPGKSVYPAQMFFKESDSSASHFVIPVKLISQYILKSLGL</sequence>
<evidence type="ECO:0000313" key="2">
    <source>
        <dbReference type="Proteomes" id="UP000005387"/>
    </source>
</evidence>
<protein>
    <submittedName>
        <fullName evidence="1">Uncharacterized protein</fullName>
    </submittedName>
</protein>
<proteinExistence type="predicted"/>
<accession>E0ID68</accession>